<organism evidence="2 3">
    <name type="scientific">Winogradskyella endarachnes</name>
    <dbReference type="NCBI Taxonomy" id="2681965"/>
    <lineage>
        <taxon>Bacteria</taxon>
        <taxon>Pseudomonadati</taxon>
        <taxon>Bacteroidota</taxon>
        <taxon>Flavobacteriia</taxon>
        <taxon>Flavobacteriales</taxon>
        <taxon>Flavobacteriaceae</taxon>
        <taxon>Winogradskyella</taxon>
    </lineage>
</organism>
<evidence type="ECO:0000256" key="1">
    <source>
        <dbReference type="ARBA" id="ARBA00007274"/>
    </source>
</evidence>
<keyword evidence="3" id="KW-1185">Reference proteome</keyword>
<dbReference type="RefSeq" id="WP_157361403.1">
    <property type="nucleotide sequence ID" value="NZ_WOWS01000001.1"/>
</dbReference>
<dbReference type="Proteomes" id="UP000478208">
    <property type="component" value="Unassembled WGS sequence"/>
</dbReference>
<reference evidence="2 3" key="1">
    <citation type="submission" date="2019-12" db="EMBL/GenBank/DDBJ databases">
        <authorList>
            <person name="Li J."/>
        </authorList>
    </citation>
    <scope>NUCLEOTIDE SEQUENCE [LARGE SCALE GENOMIC DNA]</scope>
    <source>
        <strain evidence="2 3">HL2-2</strain>
    </source>
</reference>
<dbReference type="SUPFAM" id="SSF51161">
    <property type="entry name" value="Trimeric LpxA-like enzymes"/>
    <property type="match status" value="1"/>
</dbReference>
<sequence>MVIYLSDNPNLSLIAGTIVNVHTKIGKLCILNTKSSLDHDSEMADFSSLAPSVNVSGNVKIGECSSICLGASIIQNLSIGCHTVVGAGSLVLKSIGNYKQAFGSPIDTVKSRKANAVYLQ</sequence>
<comment type="caution">
    <text evidence="2">The sequence shown here is derived from an EMBL/GenBank/DDBJ whole genome shotgun (WGS) entry which is preliminary data.</text>
</comment>
<dbReference type="Gene3D" id="2.160.10.10">
    <property type="entry name" value="Hexapeptide repeat proteins"/>
    <property type="match status" value="1"/>
</dbReference>
<dbReference type="InterPro" id="IPR050179">
    <property type="entry name" value="Trans_hexapeptide_repeat"/>
</dbReference>
<protein>
    <recommendedName>
        <fullName evidence="4">Acyltransferase</fullName>
    </recommendedName>
</protein>
<dbReference type="InterPro" id="IPR011004">
    <property type="entry name" value="Trimer_LpxA-like_sf"/>
</dbReference>
<evidence type="ECO:0000313" key="3">
    <source>
        <dbReference type="Proteomes" id="UP000478208"/>
    </source>
</evidence>
<evidence type="ECO:0008006" key="4">
    <source>
        <dbReference type="Google" id="ProtNLM"/>
    </source>
</evidence>
<gene>
    <name evidence="2" type="ORF">GN138_00730</name>
</gene>
<proteinExistence type="inferred from homology"/>
<dbReference type="PANTHER" id="PTHR43300:SF7">
    <property type="entry name" value="UDP-N-ACETYLBACILLOSAMINE N-ACETYLTRANSFERASE"/>
    <property type="match status" value="1"/>
</dbReference>
<comment type="similarity">
    <text evidence="1">Belongs to the transferase hexapeptide repeat family.</text>
</comment>
<evidence type="ECO:0000313" key="2">
    <source>
        <dbReference type="EMBL" id="MUU76956.1"/>
    </source>
</evidence>
<dbReference type="PANTHER" id="PTHR43300">
    <property type="entry name" value="ACETYLTRANSFERASE"/>
    <property type="match status" value="1"/>
</dbReference>
<dbReference type="AlphaFoldDB" id="A0A6L6U636"/>
<accession>A0A6L6U636</accession>
<dbReference type="EMBL" id="WOWS01000001">
    <property type="protein sequence ID" value="MUU76956.1"/>
    <property type="molecule type" value="Genomic_DNA"/>
</dbReference>
<name>A0A6L6U636_9FLAO</name>